<keyword evidence="3" id="KW-1185">Reference proteome</keyword>
<proteinExistence type="predicted"/>
<evidence type="ECO:0000313" key="3">
    <source>
        <dbReference type="Proteomes" id="UP000249915"/>
    </source>
</evidence>
<evidence type="ECO:0000256" key="1">
    <source>
        <dbReference type="SAM" id="MobiDB-lite"/>
    </source>
</evidence>
<dbReference type="EMBL" id="MASW01000006">
    <property type="protein sequence ID" value="PXY21406.1"/>
    <property type="molecule type" value="Genomic_DNA"/>
</dbReference>
<feature type="compositionally biased region" description="Basic and acidic residues" evidence="1">
    <location>
        <begin position="13"/>
        <end position="22"/>
    </location>
</feature>
<organism evidence="2 3">
    <name type="scientific">Prauserella muralis</name>
    <dbReference type="NCBI Taxonomy" id="588067"/>
    <lineage>
        <taxon>Bacteria</taxon>
        <taxon>Bacillati</taxon>
        <taxon>Actinomycetota</taxon>
        <taxon>Actinomycetes</taxon>
        <taxon>Pseudonocardiales</taxon>
        <taxon>Pseudonocardiaceae</taxon>
        <taxon>Prauserella</taxon>
    </lineage>
</organism>
<accession>A0A2V4AQK5</accession>
<comment type="caution">
    <text evidence="2">The sequence shown here is derived from an EMBL/GenBank/DDBJ whole genome shotgun (WGS) entry which is preliminary data.</text>
</comment>
<dbReference type="OrthoDB" id="3541167at2"/>
<gene>
    <name evidence="2" type="ORF">BAY60_25645</name>
</gene>
<name>A0A2V4AQK5_9PSEU</name>
<dbReference type="AlphaFoldDB" id="A0A2V4AQK5"/>
<feature type="region of interest" description="Disordered" evidence="1">
    <location>
        <begin position="1"/>
        <end position="38"/>
    </location>
</feature>
<dbReference type="Proteomes" id="UP000249915">
    <property type="component" value="Unassembled WGS sequence"/>
</dbReference>
<sequence>MGDHIHVAPIDDLVGHEVDGPHAECPCGPEVEHQDTDGAGDRWLVTHHSLDGREQAEDS</sequence>
<reference evidence="2 3" key="1">
    <citation type="submission" date="2016-07" db="EMBL/GenBank/DDBJ databases">
        <title>Draft genome sequence of Prauserella muralis DSM 45305, isolated from a mould-covered wall in an indoor environment.</title>
        <authorList>
            <person name="Ruckert C."/>
            <person name="Albersmeier A."/>
            <person name="Jiang C.-L."/>
            <person name="Jiang Y."/>
            <person name="Kalinowski J."/>
            <person name="Schneider O."/>
            <person name="Winkler A."/>
            <person name="Zotchev S.B."/>
        </authorList>
    </citation>
    <scope>NUCLEOTIDE SEQUENCE [LARGE SCALE GENOMIC DNA]</scope>
    <source>
        <strain evidence="2 3">DSM 45305</strain>
    </source>
</reference>
<evidence type="ECO:0000313" key="2">
    <source>
        <dbReference type="EMBL" id="PXY21406.1"/>
    </source>
</evidence>
<protein>
    <submittedName>
        <fullName evidence="2">Uncharacterized protein</fullName>
    </submittedName>
</protein>